<dbReference type="InterPro" id="IPR027267">
    <property type="entry name" value="AH/BAR_dom_sf"/>
</dbReference>
<protein>
    <submittedName>
        <fullName evidence="5">Oidioi.mRNA.OKI2018_I69.chr1.g1454.t1.cds</fullName>
    </submittedName>
</protein>
<dbReference type="Pfam" id="PF00620">
    <property type="entry name" value="RhoGAP"/>
    <property type="match status" value="1"/>
</dbReference>
<feature type="compositionally biased region" description="Polar residues" evidence="3">
    <location>
        <begin position="513"/>
        <end position="538"/>
    </location>
</feature>
<feature type="compositionally biased region" description="Polar residues" evidence="3">
    <location>
        <begin position="608"/>
        <end position="621"/>
    </location>
</feature>
<dbReference type="SUPFAM" id="SSF48350">
    <property type="entry name" value="GTPase activation domain, GAP"/>
    <property type="match status" value="1"/>
</dbReference>
<sequence>MERGIRRALAKAAADGKDHPLGDYKVILDDVASCREGLKSVNESLSKFSKNKSSDDSLYSRLGQGFDKADQHCFKQMSRIQTFGRIMGLIGKKMEQIGHLEQSHHIRSRNLVQDKLDPVSSKEIPELVKAASKLSTFEADHKISLGKVENAKASLEKLRRTGKATSSGLFGKTEMTEDDHIEKIRNLESDADAAESKLHDATEKVKLELLEFDAKTALVGDYFRILVNNMHMFHKEAAAALEELVPQLDDELKQFQPQFRLHSVSENCSEKAPIAKPLEVLVDLLLGNEGLDEQGIFRLPGAISKVKQLIAALNAPCYNEADLDEFSPCNQTLASALKQFFRDLEYPLLRNFMDSGAIQHAEGILDQSEQFVMISELISKMATFDRYNLAYLCRFCREIMENHEKNLMTAHALAICWAPTLIGSTTTSGLGTLFVQRLIEQAQYFFPDEDYPLLRNQNLDFGFSERAAFLQTQKQKKENVKNSDYGFLPPTRSDPSPTKARKKAAPTPPNGISLHSTPLNSSSTPGKVQILHSSTPNLSARPRTKPPEFIGTASHVAQPVPSQRRPIKSPSATTDYTGFGLMEEDPVQSSSEPAESSRVGDTSLADEITSQLDNMFRGSSENKPKPIRPPKPSSIKEFENQPKRPEGAPPPTPKPRHLSSESGEYTQL</sequence>
<dbReference type="EMBL" id="OU015566">
    <property type="protein sequence ID" value="CAG5104688.1"/>
    <property type="molecule type" value="Genomic_DNA"/>
</dbReference>
<feature type="domain" description="Rho-GAP" evidence="4">
    <location>
        <begin position="272"/>
        <end position="451"/>
    </location>
</feature>
<dbReference type="Gene3D" id="1.20.1270.60">
    <property type="entry name" value="Arfaptin homology (AH) domain/BAR domain"/>
    <property type="match status" value="1"/>
</dbReference>
<dbReference type="Gene3D" id="1.10.555.10">
    <property type="entry name" value="Rho GTPase activation protein"/>
    <property type="match status" value="1"/>
</dbReference>
<evidence type="ECO:0000259" key="4">
    <source>
        <dbReference type="SMART" id="SM00324"/>
    </source>
</evidence>
<organism evidence="5 6">
    <name type="scientific">Oikopleura dioica</name>
    <name type="common">Tunicate</name>
    <dbReference type="NCBI Taxonomy" id="34765"/>
    <lineage>
        <taxon>Eukaryota</taxon>
        <taxon>Metazoa</taxon>
        <taxon>Chordata</taxon>
        <taxon>Tunicata</taxon>
        <taxon>Appendicularia</taxon>
        <taxon>Copelata</taxon>
        <taxon>Oikopleuridae</taxon>
        <taxon>Oikopleura</taxon>
    </lineage>
</organism>
<feature type="coiled-coil region" evidence="2">
    <location>
        <begin position="177"/>
        <end position="204"/>
    </location>
</feature>
<accession>A0ABN7SMZ1</accession>
<evidence type="ECO:0000256" key="2">
    <source>
        <dbReference type="SAM" id="Coils"/>
    </source>
</evidence>
<reference evidence="5 6" key="1">
    <citation type="submission" date="2021-04" db="EMBL/GenBank/DDBJ databases">
        <authorList>
            <person name="Bliznina A."/>
        </authorList>
    </citation>
    <scope>NUCLEOTIDE SEQUENCE [LARGE SCALE GENOMIC DNA]</scope>
</reference>
<keyword evidence="6" id="KW-1185">Reference proteome</keyword>
<dbReference type="InterPro" id="IPR000198">
    <property type="entry name" value="RhoGAP_dom"/>
</dbReference>
<dbReference type="PANTHER" id="PTHR23176:SF129">
    <property type="entry name" value="RHO GTPASE ACTIVATING PROTEIN AT 16F, ISOFORM E-RELATED"/>
    <property type="match status" value="1"/>
</dbReference>
<dbReference type="PANTHER" id="PTHR23176">
    <property type="entry name" value="RHO/RAC/CDC GTPASE-ACTIVATING PROTEIN"/>
    <property type="match status" value="1"/>
</dbReference>
<evidence type="ECO:0000313" key="6">
    <source>
        <dbReference type="Proteomes" id="UP001158576"/>
    </source>
</evidence>
<keyword evidence="1" id="KW-0343">GTPase activation</keyword>
<dbReference type="SMART" id="SM00324">
    <property type="entry name" value="RhoGAP"/>
    <property type="match status" value="1"/>
</dbReference>
<dbReference type="InterPro" id="IPR050729">
    <property type="entry name" value="Rho-GAP"/>
</dbReference>
<dbReference type="SUPFAM" id="SSF103657">
    <property type="entry name" value="BAR/IMD domain-like"/>
    <property type="match status" value="1"/>
</dbReference>
<name>A0ABN7SMZ1_OIKDI</name>
<dbReference type="Pfam" id="PF03114">
    <property type="entry name" value="BAR"/>
    <property type="match status" value="1"/>
</dbReference>
<evidence type="ECO:0000313" key="5">
    <source>
        <dbReference type="EMBL" id="CAG5104688.1"/>
    </source>
</evidence>
<dbReference type="Proteomes" id="UP001158576">
    <property type="component" value="Chromosome 1"/>
</dbReference>
<evidence type="ECO:0000256" key="1">
    <source>
        <dbReference type="ARBA" id="ARBA00022468"/>
    </source>
</evidence>
<feature type="compositionally biased region" description="Basic and acidic residues" evidence="3">
    <location>
        <begin position="634"/>
        <end position="646"/>
    </location>
</feature>
<proteinExistence type="predicted"/>
<dbReference type="InterPro" id="IPR008936">
    <property type="entry name" value="Rho_GTPase_activation_prot"/>
</dbReference>
<keyword evidence="2" id="KW-0175">Coiled coil</keyword>
<gene>
    <name evidence="5" type="ORF">OKIOD_LOCUS10219</name>
</gene>
<evidence type="ECO:0000256" key="3">
    <source>
        <dbReference type="SAM" id="MobiDB-lite"/>
    </source>
</evidence>
<feature type="region of interest" description="Disordered" evidence="3">
    <location>
        <begin position="473"/>
        <end position="668"/>
    </location>
</feature>
<dbReference type="InterPro" id="IPR004148">
    <property type="entry name" value="BAR_dom"/>
</dbReference>